<dbReference type="PANTHER" id="PTHR33116:SF78">
    <property type="entry name" value="OS12G0587133 PROTEIN"/>
    <property type="match status" value="1"/>
</dbReference>
<dbReference type="InterPro" id="IPR041588">
    <property type="entry name" value="Integrase_H2C2"/>
</dbReference>
<feature type="region of interest" description="Disordered" evidence="2">
    <location>
        <begin position="441"/>
        <end position="470"/>
    </location>
</feature>
<organism evidence="5 6">
    <name type="scientific">Tanacetum coccineum</name>
    <dbReference type="NCBI Taxonomy" id="301880"/>
    <lineage>
        <taxon>Eukaryota</taxon>
        <taxon>Viridiplantae</taxon>
        <taxon>Streptophyta</taxon>
        <taxon>Embryophyta</taxon>
        <taxon>Tracheophyta</taxon>
        <taxon>Spermatophyta</taxon>
        <taxon>Magnoliopsida</taxon>
        <taxon>eudicotyledons</taxon>
        <taxon>Gunneridae</taxon>
        <taxon>Pentapetalae</taxon>
        <taxon>asterids</taxon>
        <taxon>campanulids</taxon>
        <taxon>Asterales</taxon>
        <taxon>Asteraceae</taxon>
        <taxon>Asteroideae</taxon>
        <taxon>Anthemideae</taxon>
        <taxon>Anthemidinae</taxon>
        <taxon>Tanacetum</taxon>
    </lineage>
</organism>
<feature type="domain" description="Integrase catalytic" evidence="4">
    <location>
        <begin position="180"/>
        <end position="273"/>
    </location>
</feature>
<dbReference type="Gene3D" id="3.30.420.10">
    <property type="entry name" value="Ribonuclease H-like superfamily/Ribonuclease H"/>
    <property type="match status" value="1"/>
</dbReference>
<feature type="domain" description="Reverse transcriptase" evidence="3">
    <location>
        <begin position="477"/>
        <end position="831"/>
    </location>
</feature>
<feature type="coiled-coil region" evidence="1">
    <location>
        <begin position="517"/>
        <end position="544"/>
    </location>
</feature>
<name>A0ABQ5F946_9ASTR</name>
<dbReference type="PROSITE" id="PS50878">
    <property type="entry name" value="RT_POL"/>
    <property type="match status" value="1"/>
</dbReference>
<evidence type="ECO:0000256" key="1">
    <source>
        <dbReference type="SAM" id="Coils"/>
    </source>
</evidence>
<gene>
    <name evidence="5" type="ORF">Tco_1003057</name>
</gene>
<dbReference type="SUPFAM" id="SSF56672">
    <property type="entry name" value="DNA/RNA polymerases"/>
    <property type="match status" value="1"/>
</dbReference>
<accession>A0ABQ5F946</accession>
<feature type="compositionally biased region" description="Acidic residues" evidence="2">
    <location>
        <begin position="446"/>
        <end position="469"/>
    </location>
</feature>
<dbReference type="InterPro" id="IPR043502">
    <property type="entry name" value="DNA/RNA_pol_sf"/>
</dbReference>
<comment type="caution">
    <text evidence="5">The sequence shown here is derived from an EMBL/GenBank/DDBJ whole genome shotgun (WGS) entry which is preliminary data.</text>
</comment>
<evidence type="ECO:0000259" key="3">
    <source>
        <dbReference type="PROSITE" id="PS50878"/>
    </source>
</evidence>
<dbReference type="EMBL" id="BQNB010017117">
    <property type="protein sequence ID" value="GJT59524.1"/>
    <property type="molecule type" value="Genomic_DNA"/>
</dbReference>
<dbReference type="CDD" id="cd01650">
    <property type="entry name" value="RT_nLTR_like"/>
    <property type="match status" value="1"/>
</dbReference>
<evidence type="ECO:0000256" key="2">
    <source>
        <dbReference type="SAM" id="MobiDB-lite"/>
    </source>
</evidence>
<sequence length="1217" mass="139957">MCQRRWIELFSDYDCEIRYHPGKANVVANALSRKERVKPKRVRAMSMTIQSSLKEKLLAAQNEAIKEENAPAEMLRGLDQQMEKKGDGGLYFMDIIWVPLIGDVRTMIMNEAHAMRYSIHLGADKMYYDLRDMYWWPGMKKDIATYVSKCLTCSKVKAEHQRPSGLLQQPEIPEWKWDKITMDFITKLPRSSGGYDTIWKALGTRLDMSTAYHPQTDGQSEHTIQTLEDMLRACVIDFGGSWDTHLPLAEFSYNNSYHLSIRCAPFEALYGRKCRSPVLWAEVRENRLIGPEMVQETTDKVVLIKERLKAARDRQKSYDDNRVDKTLRFVEEPEEIMDREVKKLKRSRIPIVKIRWNSKRGPEHSAIIVELGYCFLEIHQDSLSDINPDGRIVWCRKFEGVPLKQWTLNTSKELSTRWGTCIDTMNLIGIVSTRNDYEVPGWTPDLVEDSDEEELSDDDSLEKEEEPESEMIVATCSNHTSRFGLKITKEKQFSTIANLKKELKPVMIGIDQRYKYELEAEKRMEVLAALSQDLEREVSKQEIKTAVWGCGTDKSPGPDGFSFGFYRHFWPVIEHDVYMAVNHFFIHGEIPPGLSTRSLPRFLSRLVNVLGDIVNEVQSAFIAERQMLDGPFILNEILQWCTKKKKKTLIFKVDFEKAFDSIRWDFLDDVLKEFGFRCKWRNWIQSCLTSSKGSILVNGCPTNEFQFYKGLKQGDPLSPFLFILVMESLHLSFQRIVNAGMFKGIVLDQSLCLSHMFYADDAIFLGEWSDGNISTLIHVLKCFFHASGLKINLNKSKIMGINVESAQVIQAAAKLGCLVLKCPFYYLGTRVGGSMTRVQAWQEIVEKVKSRLSKWKSKTLSIGGRLTLLKSVLGSIPVFHMSIFKVPSKVLHILESIRSHFFNGHDPGSKKASWVKWNNVLTDKKRGGLGVSSLFALNRGLMIKWVWKFLSQKDSLWTKVIVAIHGVGGKIHSEWTSTGKSCWLSILSEVRSLQRKGMYVFDYLTHKMGNGESTKFWLDHWHTRGIFKDIFPRLYALESSKDVTVSSKIGDTSLVCSFRRIPRGGIEQNQFDSLVELVRSVTIVPSADRWNWNLESTGIFSVASARRRIDEICLPNIGEETRWDMSCPICDNAIESTDHLFFRCGLVRDIANKVLSWWNLDHANLNSYAEWKSWLVSIRMDSKLKKMFEEVWYSIWCHHLPPSKTMLLSQTAATIST</sequence>
<keyword evidence="1" id="KW-0175">Coiled coil</keyword>
<dbReference type="SUPFAM" id="SSF53098">
    <property type="entry name" value="Ribonuclease H-like"/>
    <property type="match status" value="1"/>
</dbReference>
<keyword evidence="5" id="KW-0695">RNA-directed DNA polymerase</keyword>
<keyword evidence="5" id="KW-0548">Nucleotidyltransferase</keyword>
<reference evidence="5" key="1">
    <citation type="journal article" date="2022" name="Int. J. Mol. Sci.">
        <title>Draft Genome of Tanacetum Coccineum: Genomic Comparison of Closely Related Tanacetum-Family Plants.</title>
        <authorList>
            <person name="Yamashiro T."/>
            <person name="Shiraishi A."/>
            <person name="Nakayama K."/>
            <person name="Satake H."/>
        </authorList>
    </citation>
    <scope>NUCLEOTIDE SEQUENCE</scope>
</reference>
<dbReference type="PANTHER" id="PTHR33116">
    <property type="entry name" value="REVERSE TRANSCRIPTASE ZINC-BINDING DOMAIN-CONTAINING PROTEIN-RELATED-RELATED"/>
    <property type="match status" value="1"/>
</dbReference>
<dbReference type="Pfam" id="PF00078">
    <property type="entry name" value="RVT_1"/>
    <property type="match status" value="1"/>
</dbReference>
<dbReference type="InterPro" id="IPR000477">
    <property type="entry name" value="RT_dom"/>
</dbReference>
<dbReference type="Proteomes" id="UP001151760">
    <property type="component" value="Unassembled WGS sequence"/>
</dbReference>
<proteinExistence type="predicted"/>
<keyword evidence="6" id="KW-1185">Reference proteome</keyword>
<evidence type="ECO:0000313" key="5">
    <source>
        <dbReference type="EMBL" id="GJT59524.1"/>
    </source>
</evidence>
<dbReference type="InterPro" id="IPR036397">
    <property type="entry name" value="RNaseH_sf"/>
</dbReference>
<dbReference type="PROSITE" id="PS50994">
    <property type="entry name" value="INTEGRASE"/>
    <property type="match status" value="1"/>
</dbReference>
<dbReference type="InterPro" id="IPR012337">
    <property type="entry name" value="RNaseH-like_sf"/>
</dbReference>
<dbReference type="Pfam" id="PF17921">
    <property type="entry name" value="Integrase_H2C2"/>
    <property type="match status" value="1"/>
</dbReference>
<keyword evidence="5" id="KW-0808">Transferase</keyword>
<evidence type="ECO:0000313" key="6">
    <source>
        <dbReference type="Proteomes" id="UP001151760"/>
    </source>
</evidence>
<protein>
    <submittedName>
        <fullName evidence="5">RNA-directed DNA polymerase, eukaryota, reverse transcriptase zinc-binding domain protein</fullName>
    </submittedName>
</protein>
<evidence type="ECO:0000259" key="4">
    <source>
        <dbReference type="PROSITE" id="PS50994"/>
    </source>
</evidence>
<dbReference type="InterPro" id="IPR001584">
    <property type="entry name" value="Integrase_cat-core"/>
</dbReference>
<reference evidence="5" key="2">
    <citation type="submission" date="2022-01" db="EMBL/GenBank/DDBJ databases">
        <authorList>
            <person name="Yamashiro T."/>
            <person name="Shiraishi A."/>
            <person name="Satake H."/>
            <person name="Nakayama K."/>
        </authorList>
    </citation>
    <scope>NUCLEOTIDE SEQUENCE</scope>
</reference>
<dbReference type="GO" id="GO:0003964">
    <property type="term" value="F:RNA-directed DNA polymerase activity"/>
    <property type="evidence" value="ECO:0007669"/>
    <property type="project" value="UniProtKB-KW"/>
</dbReference>
<dbReference type="Gene3D" id="1.10.340.70">
    <property type="match status" value="1"/>
</dbReference>
<feature type="non-terminal residue" evidence="5">
    <location>
        <position position="1217"/>
    </location>
</feature>